<dbReference type="OrthoDB" id="2831558at2759"/>
<evidence type="ECO:0000313" key="3">
    <source>
        <dbReference type="RefSeq" id="XP_033462885.1"/>
    </source>
</evidence>
<evidence type="ECO:0000313" key="2">
    <source>
        <dbReference type="Proteomes" id="UP000504637"/>
    </source>
</evidence>
<dbReference type="PANTHER" id="PTHR21310">
    <property type="entry name" value="AMINOGLYCOSIDE PHOSPHOTRANSFERASE-RELATED-RELATED"/>
    <property type="match status" value="1"/>
</dbReference>
<keyword evidence="2" id="KW-1185">Reference proteome</keyword>
<name>A0A6J3ME14_9PEZI</name>
<dbReference type="InterPro" id="IPR051678">
    <property type="entry name" value="AGP_Transferase"/>
</dbReference>
<dbReference type="PANTHER" id="PTHR21310:SF15">
    <property type="entry name" value="AMINOGLYCOSIDE PHOSPHOTRANSFERASE DOMAIN-CONTAINING PROTEIN"/>
    <property type="match status" value="1"/>
</dbReference>
<dbReference type="GeneID" id="54361674"/>
<dbReference type="Gene3D" id="3.90.1200.10">
    <property type="match status" value="1"/>
</dbReference>
<gene>
    <name evidence="3" type="ORF">K489DRAFT_376245</name>
</gene>
<sequence length="432" mass="48716">MTHNHDRFEQRLTFARQLLNENFKDIGESVITPLDYDANSIFKYNNFIYRIDLPSPLNGSQLAGREARKSCNPIPIGTQRFVLRIANDLAESMYARSRTENEVAMLLLTAAAVKGTRHEHIVPEVYAWGTVATGSPFGWILQQWMPGMTLEKYLEKSPDGVIPQEIFTQMAEVVHALQSYELPHSITGYGGVTFDDQENIISGPMTTVGEGPWSTYEESFAAWLRLALQEADKNEYIQGWRANGVRERLERFVADGVPTQFARLTSKSEKCVVHADFAPTNVLVNDITGNLTGLIDYDNSCILHPSYEFTKSFSGIGESFSGWSADESSEDAQLRHAKLHGFPEPLPSNNEDGPNWSNAKLWEEELERLNVKRPRTTPGMDGVALVDEVLGSILPWRLSNEDIVREQSEPVKLKFRAECELQLQALLEHFGY</sequence>
<reference evidence="3" key="3">
    <citation type="submission" date="2025-08" db="UniProtKB">
        <authorList>
            <consortium name="RefSeq"/>
        </authorList>
    </citation>
    <scope>IDENTIFICATION</scope>
    <source>
        <strain evidence="3">CBS 342.82</strain>
    </source>
</reference>
<organism evidence="3">
    <name type="scientific">Dissoconium aciculare CBS 342.82</name>
    <dbReference type="NCBI Taxonomy" id="1314786"/>
    <lineage>
        <taxon>Eukaryota</taxon>
        <taxon>Fungi</taxon>
        <taxon>Dikarya</taxon>
        <taxon>Ascomycota</taxon>
        <taxon>Pezizomycotina</taxon>
        <taxon>Dothideomycetes</taxon>
        <taxon>Dothideomycetidae</taxon>
        <taxon>Mycosphaerellales</taxon>
        <taxon>Dissoconiaceae</taxon>
        <taxon>Dissoconium</taxon>
    </lineage>
</organism>
<dbReference type="Proteomes" id="UP000504637">
    <property type="component" value="Unplaced"/>
</dbReference>
<dbReference type="AlphaFoldDB" id="A0A6J3ME14"/>
<evidence type="ECO:0000259" key="1">
    <source>
        <dbReference type="Pfam" id="PF01636"/>
    </source>
</evidence>
<accession>A0A6J3ME14</accession>
<reference evidence="3" key="1">
    <citation type="submission" date="2020-01" db="EMBL/GenBank/DDBJ databases">
        <authorList>
            <consortium name="DOE Joint Genome Institute"/>
            <person name="Haridas S."/>
            <person name="Albert R."/>
            <person name="Binder M."/>
            <person name="Bloem J."/>
            <person name="Labutti K."/>
            <person name="Salamov A."/>
            <person name="Andreopoulos B."/>
            <person name="Baker S.E."/>
            <person name="Barry K."/>
            <person name="Bills G."/>
            <person name="Bluhm B.H."/>
            <person name="Cannon C."/>
            <person name="Castanera R."/>
            <person name="Culley D.E."/>
            <person name="Daum C."/>
            <person name="Ezra D."/>
            <person name="Gonzalez J.B."/>
            <person name="Henrissat B."/>
            <person name="Kuo A."/>
            <person name="Liang C."/>
            <person name="Lipzen A."/>
            <person name="Lutzoni F."/>
            <person name="Magnuson J."/>
            <person name="Mondo S."/>
            <person name="Nolan M."/>
            <person name="Ohm R."/>
            <person name="Pangilinan J."/>
            <person name="Park H.-J."/>
            <person name="Ramirez L."/>
            <person name="Alfaro M."/>
            <person name="Sun H."/>
            <person name="Tritt A."/>
            <person name="Yoshinaga Y."/>
            <person name="Zwiers L.-H."/>
            <person name="Turgeon B.G."/>
            <person name="Goodwin S.B."/>
            <person name="Spatafora J.W."/>
            <person name="Crous P.W."/>
            <person name="Grigoriev I.V."/>
        </authorList>
    </citation>
    <scope>NUCLEOTIDE SEQUENCE</scope>
    <source>
        <strain evidence="3">CBS 342.82</strain>
    </source>
</reference>
<dbReference type="InterPro" id="IPR002575">
    <property type="entry name" value="Aminoglycoside_PTrfase"/>
</dbReference>
<protein>
    <submittedName>
        <fullName evidence="3">APH-domain-containing protein</fullName>
    </submittedName>
</protein>
<dbReference type="RefSeq" id="XP_033462885.1">
    <property type="nucleotide sequence ID" value="XM_033603874.1"/>
</dbReference>
<dbReference type="Pfam" id="PF01636">
    <property type="entry name" value="APH"/>
    <property type="match status" value="1"/>
</dbReference>
<dbReference type="InterPro" id="IPR011009">
    <property type="entry name" value="Kinase-like_dom_sf"/>
</dbReference>
<dbReference type="SUPFAM" id="SSF56112">
    <property type="entry name" value="Protein kinase-like (PK-like)"/>
    <property type="match status" value="1"/>
</dbReference>
<reference evidence="3" key="2">
    <citation type="submission" date="2020-04" db="EMBL/GenBank/DDBJ databases">
        <authorList>
            <consortium name="NCBI Genome Project"/>
        </authorList>
    </citation>
    <scope>NUCLEOTIDE SEQUENCE</scope>
    <source>
        <strain evidence="3">CBS 342.82</strain>
    </source>
</reference>
<proteinExistence type="predicted"/>
<feature type="domain" description="Aminoglycoside phosphotransferase" evidence="1">
    <location>
        <begin position="79"/>
        <end position="313"/>
    </location>
</feature>